<dbReference type="EMBL" id="CAJNOK010001069">
    <property type="protein sequence ID" value="CAF0791559.1"/>
    <property type="molecule type" value="Genomic_DNA"/>
</dbReference>
<evidence type="ECO:0000313" key="3">
    <source>
        <dbReference type="EMBL" id="CAF3574184.1"/>
    </source>
</evidence>
<evidence type="ECO:0000313" key="2">
    <source>
        <dbReference type="EMBL" id="CAF0791559.1"/>
    </source>
</evidence>
<evidence type="ECO:0000313" key="4">
    <source>
        <dbReference type="Proteomes" id="UP000682733"/>
    </source>
</evidence>
<evidence type="ECO:0000256" key="1">
    <source>
        <dbReference type="SAM" id="Coils"/>
    </source>
</evidence>
<sequence>MRPNGAKLSTASYKCSLIDKFRRRLIKQLRKHPEKLPPDVQLFIPSEYRNNKYDSRIMHNDEVCDPQNYYYEQVQSFSTTDQNTRPIGSNTTIFNTTDNSNLNESIKNLLREMSEANERHEVEMRRIEKKYQSSMFNINNVCLIMQQAQQTQQTMILEMSTAINRTMLGTCKKASEQFQAMASKLKTQLNVNDFDDIISSLKLQIAYIDEMHNEFCKHLEDLHNISKMQVEALNKAMDVSFNHIHE</sequence>
<dbReference type="Proteomes" id="UP000682733">
    <property type="component" value="Unassembled WGS sequence"/>
</dbReference>
<feature type="coiled-coil region" evidence="1">
    <location>
        <begin position="99"/>
        <end position="130"/>
    </location>
</feature>
<dbReference type="EMBL" id="CAJOBA010001069">
    <property type="protein sequence ID" value="CAF3574184.1"/>
    <property type="molecule type" value="Genomic_DNA"/>
</dbReference>
<comment type="caution">
    <text evidence="3">The sequence shown here is derived from an EMBL/GenBank/DDBJ whole genome shotgun (WGS) entry which is preliminary data.</text>
</comment>
<protein>
    <submittedName>
        <fullName evidence="3">Uncharacterized protein</fullName>
    </submittedName>
</protein>
<keyword evidence="1" id="KW-0175">Coiled coil</keyword>
<reference evidence="3" key="1">
    <citation type="submission" date="2021-02" db="EMBL/GenBank/DDBJ databases">
        <authorList>
            <person name="Nowell W R."/>
        </authorList>
    </citation>
    <scope>NUCLEOTIDE SEQUENCE</scope>
</reference>
<dbReference type="Proteomes" id="UP000677228">
    <property type="component" value="Unassembled WGS sequence"/>
</dbReference>
<name>A0A8S2GZX4_9BILA</name>
<accession>A0A8S2GZX4</accession>
<organism evidence="3 4">
    <name type="scientific">Didymodactylos carnosus</name>
    <dbReference type="NCBI Taxonomy" id="1234261"/>
    <lineage>
        <taxon>Eukaryota</taxon>
        <taxon>Metazoa</taxon>
        <taxon>Spiralia</taxon>
        <taxon>Gnathifera</taxon>
        <taxon>Rotifera</taxon>
        <taxon>Eurotatoria</taxon>
        <taxon>Bdelloidea</taxon>
        <taxon>Philodinida</taxon>
        <taxon>Philodinidae</taxon>
        <taxon>Didymodactylos</taxon>
    </lineage>
</organism>
<proteinExistence type="predicted"/>
<gene>
    <name evidence="2" type="ORF">OVA965_LOCUS4159</name>
    <name evidence="3" type="ORF">TMI583_LOCUS4157</name>
</gene>
<dbReference type="AlphaFoldDB" id="A0A8S2GZX4"/>